<dbReference type="STRING" id="1006576.DTL3_0156"/>
<proteinExistence type="inferred from homology"/>
<dbReference type="PATRIC" id="fig|1006576.9.peg.151"/>
<evidence type="ECO:0000256" key="2">
    <source>
        <dbReference type="ARBA" id="ARBA00022980"/>
    </source>
</evidence>
<name>A0A0C7NNI3_DEFTU</name>
<reference evidence="7" key="1">
    <citation type="submission" date="2014-11" db="EMBL/GenBank/DDBJ databases">
        <authorList>
            <person name="Wibberg D."/>
        </authorList>
    </citation>
    <scope>NUCLEOTIDE SEQUENCE [LARGE SCALE GENOMIC DNA]</scope>
    <source>
        <strain evidence="7">L3</strain>
    </source>
</reference>
<dbReference type="Gene3D" id="3.30.70.600">
    <property type="entry name" value="Ribosomal protein S10 domain"/>
    <property type="match status" value="1"/>
</dbReference>
<comment type="subunit">
    <text evidence="4">Part of the 30S ribosomal subunit.</text>
</comment>
<dbReference type="EMBL" id="LN824141">
    <property type="protein sequence ID" value="CEP77487.1"/>
    <property type="molecule type" value="Genomic_DNA"/>
</dbReference>
<dbReference type="Pfam" id="PF00338">
    <property type="entry name" value="Ribosomal_S10"/>
    <property type="match status" value="1"/>
</dbReference>
<dbReference type="PANTHER" id="PTHR11700">
    <property type="entry name" value="30S RIBOSOMAL PROTEIN S10 FAMILY MEMBER"/>
    <property type="match status" value="1"/>
</dbReference>
<dbReference type="SMART" id="SM01403">
    <property type="entry name" value="Ribosomal_S10"/>
    <property type="match status" value="1"/>
</dbReference>
<dbReference type="GO" id="GO:0006412">
    <property type="term" value="P:translation"/>
    <property type="evidence" value="ECO:0007669"/>
    <property type="project" value="UniProtKB-UniRule"/>
</dbReference>
<dbReference type="GO" id="GO:0000049">
    <property type="term" value="F:tRNA binding"/>
    <property type="evidence" value="ECO:0007669"/>
    <property type="project" value="UniProtKB-UniRule"/>
</dbReference>
<dbReference type="NCBIfam" id="TIGR01049">
    <property type="entry name" value="rpsJ_bact"/>
    <property type="match status" value="1"/>
</dbReference>
<dbReference type="Proteomes" id="UP000032809">
    <property type="component" value="Chromosome I"/>
</dbReference>
<dbReference type="NCBIfam" id="NF001861">
    <property type="entry name" value="PRK00596.1"/>
    <property type="match status" value="1"/>
</dbReference>
<evidence type="ECO:0000256" key="3">
    <source>
        <dbReference type="ARBA" id="ARBA00023274"/>
    </source>
</evidence>
<protein>
    <recommendedName>
        <fullName evidence="4">Small ribosomal subunit protein uS10</fullName>
    </recommendedName>
</protein>
<comment type="function">
    <text evidence="4">Involved in the binding of tRNA to the ribosomes.</text>
</comment>
<feature type="domain" description="Small ribosomal subunit protein uS10" evidence="5">
    <location>
        <begin position="7"/>
        <end position="101"/>
    </location>
</feature>
<dbReference type="GO" id="GO:1990904">
    <property type="term" value="C:ribonucleoprotein complex"/>
    <property type="evidence" value="ECO:0007669"/>
    <property type="project" value="UniProtKB-KW"/>
</dbReference>
<comment type="similarity">
    <text evidence="1 4">Belongs to the universal ribosomal protein uS10 family.</text>
</comment>
<evidence type="ECO:0000313" key="6">
    <source>
        <dbReference type="EMBL" id="CEP77487.1"/>
    </source>
</evidence>
<evidence type="ECO:0000256" key="4">
    <source>
        <dbReference type="HAMAP-Rule" id="MF_00508"/>
    </source>
</evidence>
<dbReference type="AlphaFoldDB" id="A0A0C7NNI3"/>
<dbReference type="InterPro" id="IPR027486">
    <property type="entry name" value="Ribosomal_uS10_dom"/>
</dbReference>
<dbReference type="GO" id="GO:0005840">
    <property type="term" value="C:ribosome"/>
    <property type="evidence" value="ECO:0007669"/>
    <property type="project" value="UniProtKB-KW"/>
</dbReference>
<dbReference type="KEGG" id="dtn:DTL3_0156"/>
<dbReference type="InterPro" id="IPR036838">
    <property type="entry name" value="Ribosomal_uS10_dom_sf"/>
</dbReference>
<evidence type="ECO:0000256" key="1">
    <source>
        <dbReference type="ARBA" id="ARBA00007102"/>
    </source>
</evidence>
<keyword evidence="3 4" id="KW-0687">Ribonucleoprotein</keyword>
<dbReference type="OrthoDB" id="9804464at2"/>
<accession>A0A0C7NNI3</accession>
<dbReference type="InterPro" id="IPR001848">
    <property type="entry name" value="Ribosomal_uS10"/>
</dbReference>
<organism evidence="6 7">
    <name type="scientific">Defluviitoga tunisiensis</name>
    <dbReference type="NCBI Taxonomy" id="1006576"/>
    <lineage>
        <taxon>Bacteria</taxon>
        <taxon>Thermotogati</taxon>
        <taxon>Thermotogota</taxon>
        <taxon>Thermotogae</taxon>
        <taxon>Petrotogales</taxon>
        <taxon>Petrotogaceae</taxon>
        <taxon>Defluviitoga</taxon>
    </lineage>
</organism>
<dbReference type="HOGENOM" id="CLU_122625_1_3_0"/>
<dbReference type="SUPFAM" id="SSF54999">
    <property type="entry name" value="Ribosomal protein S10"/>
    <property type="match status" value="1"/>
</dbReference>
<keyword evidence="2 4" id="KW-0689">Ribosomal protein</keyword>
<dbReference type="RefSeq" id="WP_045088510.1">
    <property type="nucleotide sequence ID" value="NZ_LN824141.1"/>
</dbReference>
<dbReference type="FunFam" id="3.30.70.600:FF:000003">
    <property type="entry name" value="30S ribosomal protein S10"/>
    <property type="match status" value="1"/>
</dbReference>
<sequence length="102" mass="11621">MADKYIKIKLKGYDHKLLDESAKKIIEAVKDTEARVSGPIPLPNKRTLYSVIRSPHKYSYSMEQFEKIIHKRVIYIYNASSDTVTKLLKVNIPAGVSVDIKA</sequence>
<keyword evidence="7" id="KW-1185">Reference proteome</keyword>
<dbReference type="HAMAP" id="MF_00508">
    <property type="entry name" value="Ribosomal_uS10"/>
    <property type="match status" value="1"/>
</dbReference>
<evidence type="ECO:0000259" key="5">
    <source>
        <dbReference type="SMART" id="SM01403"/>
    </source>
</evidence>
<dbReference type="PRINTS" id="PR00971">
    <property type="entry name" value="RIBOSOMALS10"/>
</dbReference>
<dbReference type="GO" id="GO:0003735">
    <property type="term" value="F:structural constituent of ribosome"/>
    <property type="evidence" value="ECO:0007669"/>
    <property type="project" value="InterPro"/>
</dbReference>
<gene>
    <name evidence="4 6" type="primary">rpsJ</name>
    <name evidence="6" type="ORF">DTL3_0156</name>
</gene>
<evidence type="ECO:0000313" key="7">
    <source>
        <dbReference type="Proteomes" id="UP000032809"/>
    </source>
</evidence>